<dbReference type="GO" id="GO:0006508">
    <property type="term" value="P:proteolysis"/>
    <property type="evidence" value="ECO:0007669"/>
    <property type="project" value="InterPro"/>
</dbReference>
<dbReference type="InterPro" id="IPR000250">
    <property type="entry name" value="Peptidase_G1"/>
</dbReference>
<name>A0A165HSJ7_9BASI</name>
<gene>
    <name evidence="2" type="ORF">CALCODRAFT_554135</name>
</gene>
<keyword evidence="3" id="KW-1185">Reference proteome</keyword>
<feature type="chain" id="PRO_5007858834" description="Concanavalin A-like lectin/glucanase" evidence="1">
    <location>
        <begin position="22"/>
        <end position="233"/>
    </location>
</feature>
<evidence type="ECO:0000313" key="2">
    <source>
        <dbReference type="EMBL" id="KZT59689.1"/>
    </source>
</evidence>
<evidence type="ECO:0000313" key="3">
    <source>
        <dbReference type="Proteomes" id="UP000076842"/>
    </source>
</evidence>
<organism evidence="2 3">
    <name type="scientific">Calocera cornea HHB12733</name>
    <dbReference type="NCBI Taxonomy" id="1353952"/>
    <lineage>
        <taxon>Eukaryota</taxon>
        <taxon>Fungi</taxon>
        <taxon>Dikarya</taxon>
        <taxon>Basidiomycota</taxon>
        <taxon>Agaricomycotina</taxon>
        <taxon>Dacrymycetes</taxon>
        <taxon>Dacrymycetales</taxon>
        <taxon>Dacrymycetaceae</taxon>
        <taxon>Calocera</taxon>
    </lineage>
</organism>
<accession>A0A165HSJ7</accession>
<dbReference type="OrthoDB" id="2862635at2759"/>
<feature type="signal peptide" evidence="1">
    <location>
        <begin position="1"/>
        <end position="21"/>
    </location>
</feature>
<reference evidence="2 3" key="1">
    <citation type="journal article" date="2016" name="Mol. Biol. Evol.">
        <title>Comparative Genomics of Early-Diverging Mushroom-Forming Fungi Provides Insights into the Origins of Lignocellulose Decay Capabilities.</title>
        <authorList>
            <person name="Nagy L.G."/>
            <person name="Riley R."/>
            <person name="Tritt A."/>
            <person name="Adam C."/>
            <person name="Daum C."/>
            <person name="Floudas D."/>
            <person name="Sun H."/>
            <person name="Yadav J.S."/>
            <person name="Pangilinan J."/>
            <person name="Larsson K.H."/>
            <person name="Matsuura K."/>
            <person name="Barry K."/>
            <person name="Labutti K."/>
            <person name="Kuo R."/>
            <person name="Ohm R.A."/>
            <person name="Bhattacharya S.S."/>
            <person name="Shirouzu T."/>
            <person name="Yoshinaga Y."/>
            <person name="Martin F.M."/>
            <person name="Grigoriev I.V."/>
            <person name="Hibbett D.S."/>
        </authorList>
    </citation>
    <scope>NUCLEOTIDE SEQUENCE [LARGE SCALE GENOMIC DNA]</scope>
    <source>
        <strain evidence="2 3">HHB12733</strain>
    </source>
</reference>
<dbReference type="GO" id="GO:0070007">
    <property type="term" value="F:glutamic-type endopeptidase activity"/>
    <property type="evidence" value="ECO:0007669"/>
    <property type="project" value="InterPro"/>
</dbReference>
<protein>
    <recommendedName>
        <fullName evidence="4">Concanavalin A-like lectin/glucanase</fullName>
    </recommendedName>
</protein>
<dbReference type="InParanoid" id="A0A165HSJ7"/>
<evidence type="ECO:0008006" key="4">
    <source>
        <dbReference type="Google" id="ProtNLM"/>
    </source>
</evidence>
<dbReference type="SUPFAM" id="SSF49899">
    <property type="entry name" value="Concanavalin A-like lectins/glucanases"/>
    <property type="match status" value="1"/>
</dbReference>
<evidence type="ECO:0000256" key="1">
    <source>
        <dbReference type="SAM" id="SignalP"/>
    </source>
</evidence>
<dbReference type="InterPro" id="IPR013320">
    <property type="entry name" value="ConA-like_dom_sf"/>
</dbReference>
<dbReference type="Pfam" id="PF01828">
    <property type="entry name" value="Peptidase_A4"/>
    <property type="match status" value="1"/>
</dbReference>
<dbReference type="InterPro" id="IPR038656">
    <property type="entry name" value="Peptidase_G1_sf"/>
</dbReference>
<keyword evidence="1" id="KW-0732">Signal</keyword>
<dbReference type="EMBL" id="KV423938">
    <property type="protein sequence ID" value="KZT59689.1"/>
    <property type="molecule type" value="Genomic_DNA"/>
</dbReference>
<sequence>MSLRPFWHICVTVLCCASAYAASTNLLRRDVEDAQAGASVVLNNDNFTSIGGLLTVPDTSVPAGGDPSQLYYGQAVLVLSDIDQQYPIAAGIACYAGNENGCQLVYQYPPSVEATAVPSFPISADDVIILTVTVVDNTTVTINFFDYTTDQTVNERLVSPDAQPAPYVQAAWALQAQAPANGPYISFGSIEWETSTANTATGATVGPASGTTSADSALATVSVTDTSITITQT</sequence>
<dbReference type="Proteomes" id="UP000076842">
    <property type="component" value="Unassembled WGS sequence"/>
</dbReference>
<dbReference type="Gene3D" id="2.60.120.700">
    <property type="entry name" value="Peptidase G1"/>
    <property type="match status" value="1"/>
</dbReference>
<proteinExistence type="predicted"/>
<dbReference type="AlphaFoldDB" id="A0A165HSJ7"/>